<dbReference type="AlphaFoldDB" id="A0A812EW58"/>
<dbReference type="Pfam" id="PF02806">
    <property type="entry name" value="Alpha-amylase_C"/>
    <property type="match status" value="1"/>
</dbReference>
<dbReference type="Gene3D" id="2.60.40.1180">
    <property type="entry name" value="Golgi alpha-mannosidase II"/>
    <property type="match status" value="1"/>
</dbReference>
<sequence length="684" mass="79758">MACSSEVQIDVEKLFSLDPYLKDYEKEITRRTEVFKQMLELFKKVEGGIENVSLGYKSFGVHVQPDNGIEWLEWAPGARGVYLRGEFNNWEKQQYRFQKLDFGRWKLTLPPTNDGECPIRHNSLMKLVIETPSGELVDRLSPWATYVVCTNVPVFDHCFWNPPESERYQFKHPRPPKPTRLRIYETHVGISSWEGKVASYKWFTHQVIPRIAKLGYNSIQLMAIMEHAYYASFGYQVTSFYAASSRYGNPEELKELVDVAHSYGIIVLLDIVHSHASQNTVDGLNQFDGTTSCYFHDGGRGTHDLWNSRLFNYTEFEVLRFLLSNLRWWIEEYHFDGYRFDGITSMIYHSHGMGHGFSGSYEEYFGMNTDVDSLIYLTLSNYMLHNLYPFVITIAEEVSGMPALCRPVEEGGNGFDYRLGMAIPDLWIKLLKTTSDENWNMGHIVHTLTNTRYGEKTIAYTESHDQALVGDKTIAFWLMDKDMYTSMSIFSPPNLVIDRGIALHKMLRLLTLAIGGQGYLNFMGNEFGHPEWLDFPRRGNNESYHYARRQWNLVDDTTLKYRFLNNFDAAMLHLEEQYNWLDYAPNFISRKDEGDKVIVFEIRNDLVFVFNFHQSKSYTDYKIGVQNPGIYKVILDADSEEFGGHKRLDVSTEYHTFPEPWDGRENHMYIYLPSRTAFVLHKER</sequence>
<dbReference type="InterPro" id="IPR037439">
    <property type="entry name" value="Branching_enzy"/>
</dbReference>
<evidence type="ECO:0000313" key="10">
    <source>
        <dbReference type="Proteomes" id="UP000597762"/>
    </source>
</evidence>
<dbReference type="CDD" id="cd02854">
    <property type="entry name" value="E_set_GBE_euk_N"/>
    <property type="match status" value="1"/>
</dbReference>
<evidence type="ECO:0000256" key="5">
    <source>
        <dbReference type="ARBA" id="ARBA00022679"/>
    </source>
</evidence>
<dbReference type="SUPFAM" id="SSF51011">
    <property type="entry name" value="Glycosyl hydrolase domain"/>
    <property type="match status" value="1"/>
</dbReference>
<evidence type="ECO:0000256" key="7">
    <source>
        <dbReference type="PIRSR" id="PIRSR000463-1"/>
    </source>
</evidence>
<dbReference type="Pfam" id="PF02922">
    <property type="entry name" value="CBM_48"/>
    <property type="match status" value="1"/>
</dbReference>
<accession>A0A812EW58</accession>
<organism evidence="9 10">
    <name type="scientific">Acanthosepion pharaonis</name>
    <name type="common">Pharaoh cuttlefish</name>
    <name type="synonym">Sepia pharaonis</name>
    <dbReference type="NCBI Taxonomy" id="158019"/>
    <lineage>
        <taxon>Eukaryota</taxon>
        <taxon>Metazoa</taxon>
        <taxon>Spiralia</taxon>
        <taxon>Lophotrochozoa</taxon>
        <taxon>Mollusca</taxon>
        <taxon>Cephalopoda</taxon>
        <taxon>Coleoidea</taxon>
        <taxon>Decapodiformes</taxon>
        <taxon>Sepiida</taxon>
        <taxon>Sepiina</taxon>
        <taxon>Sepiidae</taxon>
        <taxon>Acanthosepion</taxon>
    </lineage>
</organism>
<dbReference type="Gene3D" id="2.60.40.10">
    <property type="entry name" value="Immunoglobulins"/>
    <property type="match status" value="1"/>
</dbReference>
<keyword evidence="10" id="KW-1185">Reference proteome</keyword>
<dbReference type="FunFam" id="3.20.20.80:FF:000001">
    <property type="entry name" value="1,4-alpha-glucan branching enzyme"/>
    <property type="match status" value="1"/>
</dbReference>
<feature type="active site" description="Proton donor" evidence="7">
    <location>
        <position position="396"/>
    </location>
</feature>
<evidence type="ECO:0000256" key="1">
    <source>
        <dbReference type="ARBA" id="ARBA00000826"/>
    </source>
</evidence>
<reference evidence="9" key="1">
    <citation type="submission" date="2021-01" db="EMBL/GenBank/DDBJ databases">
        <authorList>
            <person name="Li R."/>
            <person name="Bekaert M."/>
        </authorList>
    </citation>
    <scope>NUCLEOTIDE SEQUENCE</scope>
    <source>
        <strain evidence="9">Farmed</strain>
    </source>
</reference>
<dbReference type="PIRSF" id="PIRSF000463">
    <property type="entry name" value="GlgB"/>
    <property type="match status" value="1"/>
</dbReference>
<dbReference type="EC" id="2.4.1.18" evidence="3"/>
<feature type="active site" description="Nucleophile" evidence="7">
    <location>
        <position position="341"/>
    </location>
</feature>
<evidence type="ECO:0000256" key="2">
    <source>
        <dbReference type="ARBA" id="ARBA00009000"/>
    </source>
</evidence>
<dbReference type="FunFam" id="2.60.40.1180:FF:000003">
    <property type="entry name" value="1,4-alpha-glucan-branching enzyme, chloroplastic/amyloplastic"/>
    <property type="match status" value="1"/>
</dbReference>
<dbReference type="GO" id="GO:0005978">
    <property type="term" value="P:glycogen biosynthetic process"/>
    <property type="evidence" value="ECO:0007669"/>
    <property type="project" value="InterPro"/>
</dbReference>
<dbReference type="PANTHER" id="PTHR43651:SF3">
    <property type="entry name" value="1,4-ALPHA-GLUCAN-BRANCHING ENZYME"/>
    <property type="match status" value="1"/>
</dbReference>
<evidence type="ECO:0000256" key="4">
    <source>
        <dbReference type="ARBA" id="ARBA00022676"/>
    </source>
</evidence>
<evidence type="ECO:0000313" key="9">
    <source>
        <dbReference type="EMBL" id="CAE1332335.1"/>
    </source>
</evidence>
<evidence type="ECO:0000256" key="6">
    <source>
        <dbReference type="ARBA" id="ARBA00060592"/>
    </source>
</evidence>
<dbReference type="EMBL" id="CAHIKZ030005632">
    <property type="protein sequence ID" value="CAE1332335.1"/>
    <property type="molecule type" value="Genomic_DNA"/>
</dbReference>
<dbReference type="GO" id="GO:0043169">
    <property type="term" value="F:cation binding"/>
    <property type="evidence" value="ECO:0007669"/>
    <property type="project" value="InterPro"/>
</dbReference>
<dbReference type="GO" id="GO:0004553">
    <property type="term" value="F:hydrolase activity, hydrolyzing O-glycosyl compounds"/>
    <property type="evidence" value="ECO:0007669"/>
    <property type="project" value="InterPro"/>
</dbReference>
<feature type="domain" description="Glycosyl hydrolase family 13 catalytic" evidence="8">
    <location>
        <begin position="194"/>
        <end position="568"/>
    </location>
</feature>
<proteinExistence type="inferred from homology"/>
<dbReference type="CDD" id="cd11321">
    <property type="entry name" value="AmyAc_bac_euk_BE"/>
    <property type="match status" value="1"/>
</dbReference>
<keyword evidence="4 9" id="KW-0328">Glycosyltransferase</keyword>
<dbReference type="InterPro" id="IPR006048">
    <property type="entry name" value="A-amylase/branching_C"/>
</dbReference>
<gene>
    <name evidence="9" type="ORF">SPHA_81411</name>
</gene>
<dbReference type="InterPro" id="IPR013780">
    <property type="entry name" value="Glyco_hydro_b"/>
</dbReference>
<dbReference type="SMART" id="SM00642">
    <property type="entry name" value="Aamy"/>
    <property type="match status" value="1"/>
</dbReference>
<comment type="caution">
    <text evidence="9">The sequence shown here is derived from an EMBL/GenBank/DDBJ whole genome shotgun (WGS) entry which is preliminary data.</text>
</comment>
<dbReference type="Pfam" id="PF00128">
    <property type="entry name" value="Alpha-amylase"/>
    <property type="match status" value="1"/>
</dbReference>
<comment type="similarity">
    <text evidence="2">Belongs to the glycosyl hydrolase 13 family. GlgB subfamily.</text>
</comment>
<dbReference type="InterPro" id="IPR013783">
    <property type="entry name" value="Ig-like_fold"/>
</dbReference>
<dbReference type="SUPFAM" id="SSF51445">
    <property type="entry name" value="(Trans)glycosidases"/>
    <property type="match status" value="1"/>
</dbReference>
<dbReference type="InterPro" id="IPR004193">
    <property type="entry name" value="Glyco_hydro_13_N"/>
</dbReference>
<dbReference type="Proteomes" id="UP000597762">
    <property type="component" value="Unassembled WGS sequence"/>
</dbReference>
<dbReference type="PANTHER" id="PTHR43651">
    <property type="entry name" value="1,4-ALPHA-GLUCAN-BRANCHING ENZYME"/>
    <property type="match status" value="1"/>
</dbReference>
<keyword evidence="5 9" id="KW-0808">Transferase</keyword>
<dbReference type="SUPFAM" id="SSF81296">
    <property type="entry name" value="E set domains"/>
    <property type="match status" value="1"/>
</dbReference>
<dbReference type="InterPro" id="IPR006047">
    <property type="entry name" value="GH13_cat_dom"/>
</dbReference>
<comment type="pathway">
    <text evidence="6">Glycan biosynthesis.</text>
</comment>
<dbReference type="OrthoDB" id="196493at2759"/>
<protein>
    <recommendedName>
        <fullName evidence="3">1,4-alpha-glucan branching enzyme</fullName>
        <ecNumber evidence="3">2.4.1.18</ecNumber>
    </recommendedName>
</protein>
<evidence type="ECO:0000256" key="3">
    <source>
        <dbReference type="ARBA" id="ARBA00012541"/>
    </source>
</evidence>
<dbReference type="InterPro" id="IPR014756">
    <property type="entry name" value="Ig_E-set"/>
</dbReference>
<dbReference type="GO" id="GO:0003844">
    <property type="term" value="F:1,4-alpha-glucan branching enzyme activity"/>
    <property type="evidence" value="ECO:0007669"/>
    <property type="project" value="UniProtKB-EC"/>
</dbReference>
<dbReference type="GO" id="GO:0005737">
    <property type="term" value="C:cytoplasm"/>
    <property type="evidence" value="ECO:0007669"/>
    <property type="project" value="TreeGrafter"/>
</dbReference>
<dbReference type="InterPro" id="IPR017853">
    <property type="entry name" value="GH"/>
</dbReference>
<evidence type="ECO:0000259" key="8">
    <source>
        <dbReference type="SMART" id="SM00642"/>
    </source>
</evidence>
<comment type="catalytic activity">
    <reaction evidence="1">
        <text>Transfers a segment of a (1-&gt;4)-alpha-D-glucan chain to a primary hydroxy group in a similar glucan chain.</text>
        <dbReference type="EC" id="2.4.1.18"/>
    </reaction>
</comment>
<dbReference type="Gene3D" id="3.20.20.80">
    <property type="entry name" value="Glycosidases"/>
    <property type="match status" value="1"/>
</dbReference>
<name>A0A812EW58_ACAPH</name>